<reference evidence="2 3" key="1">
    <citation type="submission" date="2021-06" db="EMBL/GenBank/DDBJ databases">
        <authorList>
            <person name="Sun Q."/>
            <person name="Li D."/>
        </authorList>
    </citation>
    <scope>NUCLEOTIDE SEQUENCE [LARGE SCALE GENOMIC DNA]</scope>
    <source>
        <strain evidence="2 3">MSJ-1</strain>
    </source>
</reference>
<organism evidence="2 3">
    <name type="scientific">Peptoniphilus ovalis</name>
    <dbReference type="NCBI Taxonomy" id="2841503"/>
    <lineage>
        <taxon>Bacteria</taxon>
        <taxon>Bacillati</taxon>
        <taxon>Bacillota</taxon>
        <taxon>Tissierellia</taxon>
        <taxon>Tissierellales</taxon>
        <taxon>Peptoniphilaceae</taxon>
        <taxon>Peptoniphilus</taxon>
    </lineage>
</organism>
<dbReference type="NCBIfam" id="TIGR02592">
    <property type="entry name" value="cas_Cas5h"/>
    <property type="match status" value="1"/>
</dbReference>
<name>A0ABS6FG34_9FIRM</name>
<dbReference type="Proteomes" id="UP000783742">
    <property type="component" value="Unassembled WGS sequence"/>
</dbReference>
<dbReference type="EMBL" id="JAHLQO010000001">
    <property type="protein sequence ID" value="MBU5668428.1"/>
    <property type="molecule type" value="Genomic_DNA"/>
</dbReference>
<dbReference type="InterPro" id="IPR013421">
    <property type="entry name" value="CRISPR-assoc_prot_Cas5_HALMA"/>
</dbReference>
<dbReference type="InterPro" id="IPR013422">
    <property type="entry name" value="CRISPR-assoc_prot_Cas5_N"/>
</dbReference>
<keyword evidence="3" id="KW-1185">Reference proteome</keyword>
<comment type="caution">
    <text evidence="2">The sequence shown here is derived from an EMBL/GenBank/DDBJ whole genome shotgun (WGS) entry which is preliminary data.</text>
</comment>
<protein>
    <submittedName>
        <fullName evidence="2">Type I-B CRISPR-associated protein Cas5b</fullName>
    </submittedName>
</protein>
<dbReference type="RefSeq" id="WP_216548169.1">
    <property type="nucleotide sequence ID" value="NZ_JAHLQO010000001.1"/>
</dbReference>
<accession>A0ABS6FG34</accession>
<evidence type="ECO:0000313" key="3">
    <source>
        <dbReference type="Proteomes" id="UP000783742"/>
    </source>
</evidence>
<evidence type="ECO:0000256" key="1">
    <source>
        <dbReference type="ARBA" id="ARBA00023118"/>
    </source>
</evidence>
<keyword evidence="1" id="KW-0051">Antiviral defense</keyword>
<sequence>MKALKFNLSGKTAFFKMPDVNTYLYYSYGQIHRVALLGLIGAIMGYKGYADKNRKEYPEFYEKLKNIKISIVPKTNDGTFPRKLQKFNNSTGHASNEAGGNLIVKQVWLEDVSWDIYIIIDDEISESIADKILNNRATFIPYLGSNDHLANIKDQEIVELKNKQSIGEIRINSLFINNNISEMESFMCYIYREKLPFKLEKETERYIYEDFIFTNADITFEEDMNNIVFSHEEDNLIFYNEDGIYEN</sequence>
<proteinExistence type="predicted"/>
<gene>
    <name evidence="2" type="primary">cas5b</name>
    <name evidence="2" type="ORF">KQI68_01100</name>
</gene>
<evidence type="ECO:0000313" key="2">
    <source>
        <dbReference type="EMBL" id="MBU5668428.1"/>
    </source>
</evidence>
<dbReference type="NCBIfam" id="TIGR02593">
    <property type="entry name" value="CRISPR_cas5"/>
    <property type="match status" value="1"/>
</dbReference>